<gene>
    <name evidence="3" type="ORF">N658DRAFT_519244</name>
</gene>
<evidence type="ECO:0000259" key="2">
    <source>
        <dbReference type="Pfam" id="PF24539"/>
    </source>
</evidence>
<dbReference type="AlphaFoldDB" id="A0AAN6PTH8"/>
<feature type="domain" description="DUF7600" evidence="2">
    <location>
        <begin position="262"/>
        <end position="401"/>
    </location>
</feature>
<reference evidence="3" key="1">
    <citation type="journal article" date="2023" name="Mol. Phylogenet. Evol.">
        <title>Genome-scale phylogeny and comparative genomics of the fungal order Sordariales.</title>
        <authorList>
            <person name="Hensen N."/>
            <person name="Bonometti L."/>
            <person name="Westerberg I."/>
            <person name="Brannstrom I.O."/>
            <person name="Guillou S."/>
            <person name="Cros-Aarteil S."/>
            <person name="Calhoun S."/>
            <person name="Haridas S."/>
            <person name="Kuo A."/>
            <person name="Mondo S."/>
            <person name="Pangilinan J."/>
            <person name="Riley R."/>
            <person name="LaButti K."/>
            <person name="Andreopoulos B."/>
            <person name="Lipzen A."/>
            <person name="Chen C."/>
            <person name="Yan M."/>
            <person name="Daum C."/>
            <person name="Ng V."/>
            <person name="Clum A."/>
            <person name="Steindorff A."/>
            <person name="Ohm R.A."/>
            <person name="Martin F."/>
            <person name="Silar P."/>
            <person name="Natvig D.O."/>
            <person name="Lalanne C."/>
            <person name="Gautier V."/>
            <person name="Ament-Velasquez S.L."/>
            <person name="Kruys A."/>
            <person name="Hutchinson M.I."/>
            <person name="Powell A.J."/>
            <person name="Barry K."/>
            <person name="Miller A.N."/>
            <person name="Grigoriev I.V."/>
            <person name="Debuchy R."/>
            <person name="Gladieux P."/>
            <person name="Hiltunen Thoren M."/>
            <person name="Johannesson H."/>
        </authorList>
    </citation>
    <scope>NUCLEOTIDE SEQUENCE</scope>
    <source>
        <strain evidence="3">CBS 757.83</strain>
    </source>
</reference>
<dbReference type="Proteomes" id="UP001305647">
    <property type="component" value="Unassembled WGS sequence"/>
</dbReference>
<organism evidence="3 4">
    <name type="scientific">Parathielavia hyrcaniae</name>
    <dbReference type="NCBI Taxonomy" id="113614"/>
    <lineage>
        <taxon>Eukaryota</taxon>
        <taxon>Fungi</taxon>
        <taxon>Dikarya</taxon>
        <taxon>Ascomycota</taxon>
        <taxon>Pezizomycotina</taxon>
        <taxon>Sordariomycetes</taxon>
        <taxon>Sordariomycetidae</taxon>
        <taxon>Sordariales</taxon>
        <taxon>Chaetomiaceae</taxon>
        <taxon>Parathielavia</taxon>
    </lineage>
</organism>
<evidence type="ECO:0000313" key="3">
    <source>
        <dbReference type="EMBL" id="KAK4096379.1"/>
    </source>
</evidence>
<evidence type="ECO:0000256" key="1">
    <source>
        <dbReference type="SAM" id="MobiDB-lite"/>
    </source>
</evidence>
<dbReference type="EMBL" id="MU863717">
    <property type="protein sequence ID" value="KAK4096379.1"/>
    <property type="molecule type" value="Genomic_DNA"/>
</dbReference>
<dbReference type="Pfam" id="PF24539">
    <property type="entry name" value="DUF7600"/>
    <property type="match status" value="1"/>
</dbReference>
<sequence>MYPSLVRCGLCGWAVFADWGSEEGDAVSEPQWEGQFRARRHGIIFHDACWSLLEAALEPGPVPLQRLFDVCSSLPVPQNCRTPTWGHDFGRAVVVDETNHFPWEDRYEVSESTLAKPHPAFGTNPYQQPPASTQHPSPPTLALDSIAVLLPTADVLRARLASRAFWPIFDSQQFWASRFRGPLPAADRDWRWLYRRTTDNYLGPGLRNRRRIWALVQMVVYILALVWNESSPSLTGTRPLDPALSDTGYRVEVNGLLLSPSRPDDHQFRNGCRVFRNLSIAVPSPLAQLSVYTFAFGDGKYVTGMSLITADRDNACLGYSSRSVNSIDLTQLWGFRVAMGSRGLQALQCITEPADQNSSWFKSLDDVPRSERLVLTDSVVGLELGLDACKIASLALDTQSPPSQLCSGLRDSAVWYPSIPPQELCLNEESFLPRDWPAGKYLRHLTGIQAASCGSILRIHFSFDTEVPWEHQYFGRVKTEEEDEHHTDFPIDGPGGERIETIKMRHYYHSAEVDDVGISAIGVITEEKREDD</sequence>
<feature type="compositionally biased region" description="Polar residues" evidence="1">
    <location>
        <begin position="124"/>
        <end position="135"/>
    </location>
</feature>
<proteinExistence type="predicted"/>
<protein>
    <recommendedName>
        <fullName evidence="2">DUF7600 domain-containing protein</fullName>
    </recommendedName>
</protein>
<feature type="region of interest" description="Disordered" evidence="1">
    <location>
        <begin position="118"/>
        <end position="137"/>
    </location>
</feature>
<reference evidence="3" key="2">
    <citation type="submission" date="2023-05" db="EMBL/GenBank/DDBJ databases">
        <authorList>
            <consortium name="Lawrence Berkeley National Laboratory"/>
            <person name="Steindorff A."/>
            <person name="Hensen N."/>
            <person name="Bonometti L."/>
            <person name="Westerberg I."/>
            <person name="Brannstrom I.O."/>
            <person name="Guillou S."/>
            <person name="Cros-Aarteil S."/>
            <person name="Calhoun S."/>
            <person name="Haridas S."/>
            <person name="Kuo A."/>
            <person name="Mondo S."/>
            <person name="Pangilinan J."/>
            <person name="Riley R."/>
            <person name="Labutti K."/>
            <person name="Andreopoulos B."/>
            <person name="Lipzen A."/>
            <person name="Chen C."/>
            <person name="Yanf M."/>
            <person name="Daum C."/>
            <person name="Ng V."/>
            <person name="Clum A."/>
            <person name="Ohm R."/>
            <person name="Martin F."/>
            <person name="Silar P."/>
            <person name="Natvig D."/>
            <person name="Lalanne C."/>
            <person name="Gautier V."/>
            <person name="Ament-Velasquez S.L."/>
            <person name="Kruys A."/>
            <person name="Hutchinson M.I."/>
            <person name="Powell A.J."/>
            <person name="Barry K."/>
            <person name="Miller A.N."/>
            <person name="Grigoriev I.V."/>
            <person name="Debuchy R."/>
            <person name="Gladieux P."/>
            <person name="Thoren M.H."/>
            <person name="Johannesson H."/>
        </authorList>
    </citation>
    <scope>NUCLEOTIDE SEQUENCE</scope>
    <source>
        <strain evidence="3">CBS 757.83</strain>
    </source>
</reference>
<dbReference type="InterPro" id="IPR056021">
    <property type="entry name" value="DUF7600"/>
</dbReference>
<evidence type="ECO:0000313" key="4">
    <source>
        <dbReference type="Proteomes" id="UP001305647"/>
    </source>
</evidence>
<accession>A0AAN6PTH8</accession>
<comment type="caution">
    <text evidence="3">The sequence shown here is derived from an EMBL/GenBank/DDBJ whole genome shotgun (WGS) entry which is preliminary data.</text>
</comment>
<name>A0AAN6PTH8_9PEZI</name>
<keyword evidence="4" id="KW-1185">Reference proteome</keyword>